<organism evidence="2 3">
    <name type="scientific">Hungatella hathewayi</name>
    <dbReference type="NCBI Taxonomy" id="154046"/>
    <lineage>
        <taxon>Bacteria</taxon>
        <taxon>Bacillati</taxon>
        <taxon>Bacillota</taxon>
        <taxon>Clostridia</taxon>
        <taxon>Lachnospirales</taxon>
        <taxon>Lachnospiraceae</taxon>
        <taxon>Hungatella</taxon>
    </lineage>
</organism>
<reference evidence="2" key="1">
    <citation type="submission" date="2022-01" db="EMBL/GenBank/DDBJ databases">
        <title>Novel bile acid biosynthetic pathways are enriched in the microbiome of centenarians.</title>
        <authorList>
            <person name="Sato Y."/>
            <person name="Atarashi K."/>
            <person name="Plichta R.D."/>
            <person name="Arai Y."/>
            <person name="Sasajima S."/>
            <person name="Kearney M.S."/>
            <person name="Suda W."/>
            <person name="Takeshita K."/>
            <person name="Sasaki T."/>
            <person name="Okamoto S."/>
            <person name="Skelly N.A."/>
            <person name="Okamura Y."/>
            <person name="Vlamakis H."/>
            <person name="Li Y."/>
            <person name="Tanoue T."/>
            <person name="Takei H."/>
            <person name="Nittono H."/>
            <person name="Narushima S."/>
            <person name="Irie J."/>
            <person name="Itoh H."/>
            <person name="Moriya K."/>
            <person name="Sugiura Y."/>
            <person name="Suematsu M."/>
            <person name="Moritoki N."/>
            <person name="Shibata S."/>
            <person name="Littman R.D."/>
            <person name="Fischbach A.M."/>
            <person name="Uwamino Y."/>
            <person name="Inoue T."/>
            <person name="Honda A."/>
            <person name="Hattori M."/>
            <person name="Murai T."/>
            <person name="Xavier J.R."/>
            <person name="Hirose N."/>
            <person name="Honda K."/>
        </authorList>
    </citation>
    <scope>NUCLEOTIDE SEQUENCE</scope>
    <source>
        <strain evidence="2">CE91-St55</strain>
    </source>
</reference>
<dbReference type="InterPro" id="IPR007329">
    <property type="entry name" value="FMN-bd"/>
</dbReference>
<evidence type="ECO:0000313" key="3">
    <source>
        <dbReference type="Proteomes" id="UP001055091"/>
    </source>
</evidence>
<dbReference type="RefSeq" id="WP_118040524.1">
    <property type="nucleotide sequence ID" value="NZ_BQNJ01000002.1"/>
</dbReference>
<dbReference type="GO" id="GO:0016020">
    <property type="term" value="C:membrane"/>
    <property type="evidence" value="ECO:0007669"/>
    <property type="project" value="InterPro"/>
</dbReference>
<dbReference type="Gene3D" id="3.90.1010.20">
    <property type="match status" value="6"/>
</dbReference>
<evidence type="ECO:0000259" key="1">
    <source>
        <dbReference type="SMART" id="SM00900"/>
    </source>
</evidence>
<sequence length="764" mass="82375">MNKGSLDTKKKGLIGLGALVVLAGATILGSDPLYKAIDDMARPAIYTAGTYTASARGYGGPVTVTVKVSTKAIESIDVVGEKETLLDQVVPSLPDAIIGKQTLDMDAVSGATLSSNAIIKAVEKALAEARGEAVEEETTKAEESAATGWNDGTYSYEAPEFDDNGYKDLVNMTIKDGKITALSWDCVDKDGKLKSQLSMDGQYVMTEDGPKWYEQADAVVKYVLENQSLDGLINEEGYTDTVSSVSINLYGFVNGVKDCLKQAAGEGKTQAGWNDGSYSYEAPEFDSNGYKDQVSMTVKGGRITALTWDCVDKDGKLKSNLSMNGEYVMTEDGPKWHEQADAVVKYVLANQSLDGLINADGYTDTVASVSINLYGFVNGVKDCLKQAAGEAKAQAGWNDGSYSYEAPEFDSNGYKDQVAMTIEGGRITALTWDCVDKDGKLKSNLSMNGEYVMTEDGPKWHEQAEAVVKYVLENQSLDHLIDADGYTDTVASVSINLYGFVNGVKDCLRQASEGTAAKSSWSDGTFSYEAPEFDSNGYKDQVSMTVKDGKMTALTWDCVDKEGKKKSNLSMDGEYVMTEDGPKWHEQADAVVKYVLENQSLDGLINEDGYTDTVASVSINLYGFVGGVEDCLRQSSEGSATAASASAVKDGSYSYESPEFDGNGYKDQVSMTIKDGKITALTWDCVDKDGKKKSNLSMNGEYVMTEDGPKWHEQAESVVAYVLENQSLDGLINEDGYTDAIASVSINLYGFTGGVEDCLKQASR</sequence>
<evidence type="ECO:0000313" key="2">
    <source>
        <dbReference type="EMBL" id="GKH03428.1"/>
    </source>
</evidence>
<protein>
    <recommendedName>
        <fullName evidence="1">FMN-binding domain-containing protein</fullName>
    </recommendedName>
</protein>
<dbReference type="Pfam" id="PF04205">
    <property type="entry name" value="FMN_bind"/>
    <property type="match status" value="1"/>
</dbReference>
<proteinExistence type="predicted"/>
<dbReference type="SMART" id="SM00900">
    <property type="entry name" value="FMN_bind"/>
    <property type="match status" value="1"/>
</dbReference>
<dbReference type="Proteomes" id="UP001055091">
    <property type="component" value="Unassembled WGS sequence"/>
</dbReference>
<gene>
    <name evidence="2" type="ORF">CE91St55_54090</name>
</gene>
<name>A0AA37N569_9FIRM</name>
<accession>A0AA37N569</accession>
<dbReference type="AlphaFoldDB" id="A0AA37N569"/>
<feature type="domain" description="FMN-binding" evidence="1">
    <location>
        <begin position="57"/>
        <end position="129"/>
    </location>
</feature>
<dbReference type="GO" id="GO:0010181">
    <property type="term" value="F:FMN binding"/>
    <property type="evidence" value="ECO:0007669"/>
    <property type="project" value="InterPro"/>
</dbReference>
<dbReference type="EMBL" id="BQNJ01000002">
    <property type="protein sequence ID" value="GKH03428.1"/>
    <property type="molecule type" value="Genomic_DNA"/>
</dbReference>
<comment type="caution">
    <text evidence="2">The sequence shown here is derived from an EMBL/GenBank/DDBJ whole genome shotgun (WGS) entry which is preliminary data.</text>
</comment>